<evidence type="ECO:0000313" key="9">
    <source>
        <dbReference type="Proteomes" id="UP001188597"/>
    </source>
</evidence>
<feature type="zinc finger region" description="C3H1-type" evidence="5">
    <location>
        <begin position="166"/>
        <end position="194"/>
    </location>
</feature>
<reference evidence="8" key="1">
    <citation type="submission" date="2022-12" db="EMBL/GenBank/DDBJ databases">
        <title>Draft genome assemblies for two species of Escallonia (Escalloniales).</title>
        <authorList>
            <person name="Chanderbali A."/>
            <person name="Dervinis C."/>
            <person name="Anghel I."/>
            <person name="Soltis D."/>
            <person name="Soltis P."/>
            <person name="Zapata F."/>
        </authorList>
    </citation>
    <scope>NUCLEOTIDE SEQUENCE</scope>
    <source>
        <strain evidence="8">UCBG64.0493</strain>
        <tissue evidence="8">Leaf</tissue>
    </source>
</reference>
<feature type="domain" description="C3H1-type" evidence="7">
    <location>
        <begin position="317"/>
        <end position="345"/>
    </location>
</feature>
<keyword evidence="3 5" id="KW-0862">Zinc</keyword>
<dbReference type="Pfam" id="PF00642">
    <property type="entry name" value="zf-CCCH"/>
    <property type="match status" value="4"/>
</dbReference>
<dbReference type="GO" id="GO:0003677">
    <property type="term" value="F:DNA binding"/>
    <property type="evidence" value="ECO:0007669"/>
    <property type="project" value="UniProtKB-KW"/>
</dbReference>
<evidence type="ECO:0000256" key="3">
    <source>
        <dbReference type="ARBA" id="ARBA00022833"/>
    </source>
</evidence>
<dbReference type="InterPro" id="IPR036855">
    <property type="entry name" value="Znf_CCCH_sf"/>
</dbReference>
<dbReference type="Gene3D" id="4.10.1000.10">
    <property type="entry name" value="Zinc finger, CCCH-type"/>
    <property type="match status" value="3"/>
</dbReference>
<evidence type="ECO:0000256" key="4">
    <source>
        <dbReference type="ARBA" id="ARBA00023125"/>
    </source>
</evidence>
<dbReference type="InterPro" id="IPR000571">
    <property type="entry name" value="Znf_CCCH"/>
</dbReference>
<dbReference type="Pfam" id="PF14608">
    <property type="entry name" value="zf-CCCH_2"/>
    <property type="match status" value="1"/>
</dbReference>
<feature type="region of interest" description="Disordered" evidence="6">
    <location>
        <begin position="1"/>
        <end position="38"/>
    </location>
</feature>
<dbReference type="PANTHER" id="PTHR12506">
    <property type="entry name" value="PROTEIN PHOSPHATASE RELATED"/>
    <property type="match status" value="1"/>
</dbReference>
<feature type="zinc finger region" description="C3H1-type" evidence="5">
    <location>
        <begin position="363"/>
        <end position="391"/>
    </location>
</feature>
<dbReference type="Proteomes" id="UP001188597">
    <property type="component" value="Unassembled WGS sequence"/>
</dbReference>
<feature type="domain" description="C3H1-type" evidence="7">
    <location>
        <begin position="166"/>
        <end position="194"/>
    </location>
</feature>
<feature type="zinc finger region" description="C3H1-type" evidence="5">
    <location>
        <begin position="121"/>
        <end position="149"/>
    </location>
</feature>
<dbReference type="EMBL" id="JAVXUP010002608">
    <property type="protein sequence ID" value="KAK3002364.1"/>
    <property type="molecule type" value="Genomic_DNA"/>
</dbReference>
<evidence type="ECO:0000256" key="5">
    <source>
        <dbReference type="PROSITE-ProRule" id="PRU00723"/>
    </source>
</evidence>
<comment type="caution">
    <text evidence="8">The sequence shown here is derived from an EMBL/GenBank/DDBJ whole genome shotgun (WGS) entry which is preliminary data.</text>
</comment>
<feature type="domain" description="C3H1-type" evidence="7">
    <location>
        <begin position="121"/>
        <end position="149"/>
    </location>
</feature>
<feature type="zinc finger region" description="C3H1-type" evidence="5">
    <location>
        <begin position="75"/>
        <end position="103"/>
    </location>
</feature>
<keyword evidence="1 5" id="KW-0479">Metal-binding</keyword>
<dbReference type="SUPFAM" id="SSF90229">
    <property type="entry name" value="CCCH zinc finger"/>
    <property type="match status" value="4"/>
</dbReference>
<dbReference type="PANTHER" id="PTHR12506:SF75">
    <property type="entry name" value="ZINC FINGER CCCH DOMAIN-CONTAINING PROTEIN 67-LIKE"/>
    <property type="match status" value="1"/>
</dbReference>
<evidence type="ECO:0000313" key="8">
    <source>
        <dbReference type="EMBL" id="KAK3002364.1"/>
    </source>
</evidence>
<keyword evidence="2 5" id="KW-0863">Zinc-finger</keyword>
<dbReference type="InterPro" id="IPR050974">
    <property type="entry name" value="Plant_ZF_CCCH"/>
</dbReference>
<dbReference type="SMART" id="SM00356">
    <property type="entry name" value="ZnF_C3H1"/>
    <property type="match status" value="5"/>
</dbReference>
<dbReference type="Gene3D" id="2.30.30.1190">
    <property type="match status" value="1"/>
</dbReference>
<dbReference type="GO" id="GO:0008270">
    <property type="term" value="F:zinc ion binding"/>
    <property type="evidence" value="ECO:0007669"/>
    <property type="project" value="UniProtKB-KW"/>
</dbReference>
<feature type="compositionally biased region" description="Low complexity" evidence="6">
    <location>
        <begin position="1"/>
        <end position="19"/>
    </location>
</feature>
<evidence type="ECO:0000256" key="6">
    <source>
        <dbReference type="SAM" id="MobiDB-lite"/>
    </source>
</evidence>
<sequence length="432" mass="47190">MATAPENNANAAAAAAINNGGHQTWAPKHRPSDQPDIVFTWPAGEALGKKLENGGLKSNGAVDEQKDGSGSYPLRPYAEDCPFYLRTGACKFGSSCKFNHPVKKIAYQVANKNKDGEGSDISGQIECKYYLTAGGCKYGKSCRFKHSKAEFEVHCPELNFLGLPIRLGARECPFYMRNGSCGYGAGCRFNHPDPTTVGGSDPHNSTLNNEAAGPFGLSALNSNCEYVPLHLSRASQPPQALLSSPLISDSTVPYMDSQSTYVPSEKLLSQGDPQHYQWNGYQAADYSQEKRHLSAAASSLMSNKTEPSMATEEFPERPGQPDCEYFVKTGNCKFKSVCWYHHPKNQETKSEVCVLSEKGLPLRPGRKICLHYKTFGICKYGRACLFDHPVKQSTPQASLKAFVEPASGGNACNFWNANGKCRHTCKAIIQQC</sequence>
<name>A0AA88V7N8_9ASTE</name>
<feature type="zinc finger region" description="C3H1-type" evidence="5">
    <location>
        <begin position="317"/>
        <end position="345"/>
    </location>
</feature>
<evidence type="ECO:0000256" key="1">
    <source>
        <dbReference type="ARBA" id="ARBA00022723"/>
    </source>
</evidence>
<feature type="domain" description="C3H1-type" evidence="7">
    <location>
        <begin position="363"/>
        <end position="391"/>
    </location>
</feature>
<accession>A0AA88V7N8</accession>
<keyword evidence="4" id="KW-0238">DNA-binding</keyword>
<dbReference type="AlphaFoldDB" id="A0AA88V7N8"/>
<keyword evidence="9" id="KW-1185">Reference proteome</keyword>
<gene>
    <name evidence="8" type="ORF">RJ639_020319</name>
</gene>
<feature type="domain" description="C3H1-type" evidence="7">
    <location>
        <begin position="75"/>
        <end position="103"/>
    </location>
</feature>
<proteinExistence type="predicted"/>
<evidence type="ECO:0000256" key="2">
    <source>
        <dbReference type="ARBA" id="ARBA00022771"/>
    </source>
</evidence>
<feature type="non-terminal residue" evidence="8">
    <location>
        <position position="432"/>
    </location>
</feature>
<dbReference type="GO" id="GO:0003729">
    <property type="term" value="F:mRNA binding"/>
    <property type="evidence" value="ECO:0007669"/>
    <property type="project" value="TreeGrafter"/>
</dbReference>
<dbReference type="PROSITE" id="PS50103">
    <property type="entry name" value="ZF_C3H1"/>
    <property type="match status" value="5"/>
</dbReference>
<evidence type="ECO:0000259" key="7">
    <source>
        <dbReference type="PROSITE" id="PS50103"/>
    </source>
</evidence>
<organism evidence="8 9">
    <name type="scientific">Escallonia herrerae</name>
    <dbReference type="NCBI Taxonomy" id="1293975"/>
    <lineage>
        <taxon>Eukaryota</taxon>
        <taxon>Viridiplantae</taxon>
        <taxon>Streptophyta</taxon>
        <taxon>Embryophyta</taxon>
        <taxon>Tracheophyta</taxon>
        <taxon>Spermatophyta</taxon>
        <taxon>Magnoliopsida</taxon>
        <taxon>eudicotyledons</taxon>
        <taxon>Gunneridae</taxon>
        <taxon>Pentapetalae</taxon>
        <taxon>asterids</taxon>
        <taxon>campanulids</taxon>
        <taxon>Escalloniales</taxon>
        <taxon>Escalloniaceae</taxon>
        <taxon>Escallonia</taxon>
    </lineage>
</organism>
<protein>
    <recommendedName>
        <fullName evidence="7">C3H1-type domain-containing protein</fullName>
    </recommendedName>
</protein>